<dbReference type="Proteomes" id="UP000646827">
    <property type="component" value="Unassembled WGS sequence"/>
</dbReference>
<protein>
    <submittedName>
        <fullName evidence="1">Uncharacterized protein</fullName>
    </submittedName>
</protein>
<sequence>MMSTTFPAILSKRISLSAHRSHQVTDIYVSPSSRSNTPIASRDSTNEQDFTDISGCVGNTQALLKYLSSTTKLVYIVIVDYAALSTDSDDILRLIRNYKSLEYIVVDRFQDIGKYEVYKRNQILETPEQLAAFGCRQGFPHRSVQNKLYVVNDE</sequence>
<accession>A0A8H7RZ95</accession>
<evidence type="ECO:0000313" key="1">
    <source>
        <dbReference type="EMBL" id="KAG2220007.1"/>
    </source>
</evidence>
<comment type="caution">
    <text evidence="1">The sequence shown here is derived from an EMBL/GenBank/DDBJ whole genome shotgun (WGS) entry which is preliminary data.</text>
</comment>
<name>A0A8H7RZ95_9FUNG</name>
<proteinExistence type="predicted"/>
<gene>
    <name evidence="1" type="ORF">INT45_010375</name>
</gene>
<keyword evidence="2" id="KW-1185">Reference proteome</keyword>
<organism evidence="1 2">
    <name type="scientific">Circinella minor</name>
    <dbReference type="NCBI Taxonomy" id="1195481"/>
    <lineage>
        <taxon>Eukaryota</taxon>
        <taxon>Fungi</taxon>
        <taxon>Fungi incertae sedis</taxon>
        <taxon>Mucoromycota</taxon>
        <taxon>Mucoromycotina</taxon>
        <taxon>Mucoromycetes</taxon>
        <taxon>Mucorales</taxon>
        <taxon>Lichtheimiaceae</taxon>
        <taxon>Circinella</taxon>
    </lineage>
</organism>
<dbReference type="AlphaFoldDB" id="A0A8H7RZ95"/>
<dbReference type="EMBL" id="JAEPRB010000155">
    <property type="protein sequence ID" value="KAG2220007.1"/>
    <property type="molecule type" value="Genomic_DNA"/>
</dbReference>
<evidence type="ECO:0000313" key="2">
    <source>
        <dbReference type="Proteomes" id="UP000646827"/>
    </source>
</evidence>
<reference evidence="1 2" key="1">
    <citation type="submission" date="2020-12" db="EMBL/GenBank/DDBJ databases">
        <title>Metabolic potential, ecology and presence of endohyphal bacteria is reflected in genomic diversity of Mucoromycotina.</title>
        <authorList>
            <person name="Muszewska A."/>
            <person name="Okrasinska A."/>
            <person name="Steczkiewicz K."/>
            <person name="Drgas O."/>
            <person name="Orlowska M."/>
            <person name="Perlinska-Lenart U."/>
            <person name="Aleksandrzak-Piekarczyk T."/>
            <person name="Szatraj K."/>
            <person name="Zielenkiewicz U."/>
            <person name="Pilsyk S."/>
            <person name="Malc E."/>
            <person name="Mieczkowski P."/>
            <person name="Kruszewska J.S."/>
            <person name="Biernat P."/>
            <person name="Pawlowska J."/>
        </authorList>
    </citation>
    <scope>NUCLEOTIDE SEQUENCE [LARGE SCALE GENOMIC DNA]</scope>
    <source>
        <strain evidence="1 2">CBS 142.35</strain>
    </source>
</reference>
<dbReference type="OrthoDB" id="2264380at2759"/>